<dbReference type="PATRIC" id="fig|161398.10.peg.779"/>
<feature type="chain" id="PRO_5006600817" evidence="1">
    <location>
        <begin position="28"/>
        <end position="270"/>
    </location>
</feature>
<evidence type="ECO:0000313" key="2">
    <source>
        <dbReference type="EMBL" id="ALO41285.1"/>
    </source>
</evidence>
<reference evidence="2 3" key="1">
    <citation type="submission" date="2015-11" db="EMBL/GenBank/DDBJ databases">
        <authorList>
            <person name="Zhang Y."/>
            <person name="Guo Z."/>
        </authorList>
    </citation>
    <scope>NUCLEOTIDE SEQUENCE [LARGE SCALE GENOMIC DNA]</scope>
    <source>
        <strain evidence="2 3">KCTC 12086</strain>
    </source>
</reference>
<dbReference type="KEGG" id="pphe:PP2015_766"/>
<evidence type="ECO:0000313" key="3">
    <source>
        <dbReference type="Proteomes" id="UP000061457"/>
    </source>
</evidence>
<dbReference type="RefSeq" id="WP_058029039.1">
    <property type="nucleotide sequence ID" value="NZ_CP013187.1"/>
</dbReference>
<feature type="signal peptide" evidence="1">
    <location>
        <begin position="1"/>
        <end position="27"/>
    </location>
</feature>
<dbReference type="PANTHER" id="PTHR33657:SF6">
    <property type="entry name" value="SECRETED PROTEIN"/>
    <property type="match status" value="1"/>
</dbReference>
<accession>A0A0S2JZS1</accession>
<dbReference type="InterPro" id="IPR008701">
    <property type="entry name" value="NPP1"/>
</dbReference>
<organism evidence="2 3">
    <name type="scientific">Pseudoalteromonas phenolica</name>
    <dbReference type="NCBI Taxonomy" id="161398"/>
    <lineage>
        <taxon>Bacteria</taxon>
        <taxon>Pseudomonadati</taxon>
        <taxon>Pseudomonadota</taxon>
        <taxon>Gammaproteobacteria</taxon>
        <taxon>Alteromonadales</taxon>
        <taxon>Pseudoalteromonadaceae</taxon>
        <taxon>Pseudoalteromonas</taxon>
    </lineage>
</organism>
<dbReference type="EMBL" id="CP013187">
    <property type="protein sequence ID" value="ALO41285.1"/>
    <property type="molecule type" value="Genomic_DNA"/>
</dbReference>
<keyword evidence="1" id="KW-0732">Signal</keyword>
<dbReference type="AlphaFoldDB" id="A0A0S2JZS1"/>
<gene>
    <name evidence="2" type="ORF">PP2015_766</name>
</gene>
<dbReference type="OrthoDB" id="4274514at2"/>
<evidence type="ECO:0000256" key="1">
    <source>
        <dbReference type="SAM" id="SignalP"/>
    </source>
</evidence>
<proteinExistence type="predicted"/>
<dbReference type="Proteomes" id="UP000061457">
    <property type="component" value="Chromosome I"/>
</dbReference>
<dbReference type="STRING" id="161398.PP2015_766"/>
<sequence>MTTPKTFLLFSVSLTMTCALSSTNLLANDFAALDEALPPSYVINGTEPIFDFDGDGCLPSAGISRTGQQNAGLKTSGSLGGNCRDTWFLNTSNTVHRYACKDTQSGQYCAHFYALYFKKDQVFSYFGGGHRHDWEYAAVWTKDGLVTHGSYSAHGDLFTKPASELPMENGHLKVVYHKDGILTHALRFAKSNEIAETAYNRFVTPPIISWYEMQGDGIDNQGLRDKLNQYDYDSATLPVKDSRFLYNLNRFKPEGYPIFTEQDALSSKQK</sequence>
<keyword evidence="3" id="KW-1185">Reference proteome</keyword>
<dbReference type="PANTHER" id="PTHR33657">
    <property type="entry name" value="DOMAIN PROTEIN, PUTATIVE (AFU_ORTHOLOGUE AFUA_5G00600)-RELATED"/>
    <property type="match status" value="1"/>
</dbReference>
<dbReference type="PIRSF" id="PIRSF029958">
    <property type="entry name" value="Necrosis-inducing_protein"/>
    <property type="match status" value="1"/>
</dbReference>
<dbReference type="Pfam" id="PF05630">
    <property type="entry name" value="NPP1"/>
    <property type="match status" value="1"/>
</dbReference>
<protein>
    <submittedName>
        <fullName evidence="2">Carbohydrate binding module family 13 and NPP1 domain-containing protein</fullName>
    </submittedName>
</protein>
<name>A0A0S2JZS1_9GAMM</name>